<dbReference type="GO" id="GO:0005829">
    <property type="term" value="C:cytosol"/>
    <property type="evidence" value="ECO:0007669"/>
    <property type="project" value="TreeGrafter"/>
</dbReference>
<dbReference type="InterPro" id="IPR002939">
    <property type="entry name" value="DnaJ_C"/>
</dbReference>
<proteinExistence type="predicted"/>
<dbReference type="GO" id="GO:0006457">
    <property type="term" value="P:protein folding"/>
    <property type="evidence" value="ECO:0007669"/>
    <property type="project" value="InterPro"/>
</dbReference>
<keyword evidence="4" id="KW-1185">Reference proteome</keyword>
<dbReference type="CDD" id="cd06257">
    <property type="entry name" value="DnaJ"/>
    <property type="match status" value="1"/>
</dbReference>
<dbReference type="GO" id="GO:0051082">
    <property type="term" value="F:unfolded protein binding"/>
    <property type="evidence" value="ECO:0007669"/>
    <property type="project" value="InterPro"/>
</dbReference>
<evidence type="ECO:0000313" key="4">
    <source>
        <dbReference type="Proteomes" id="UP000478052"/>
    </source>
</evidence>
<dbReference type="OrthoDB" id="550424at2759"/>
<name>A0A6G0ZPC0_APHCR</name>
<dbReference type="Pfam" id="PF01556">
    <property type="entry name" value="DnaJ_C"/>
    <property type="match status" value="1"/>
</dbReference>
<keyword evidence="1" id="KW-0143">Chaperone</keyword>
<dbReference type="GO" id="GO:0051087">
    <property type="term" value="F:protein-folding chaperone binding"/>
    <property type="evidence" value="ECO:0007669"/>
    <property type="project" value="TreeGrafter"/>
</dbReference>
<dbReference type="Pfam" id="PF00226">
    <property type="entry name" value="DnaJ"/>
    <property type="match status" value="1"/>
</dbReference>
<sequence>MDIDYYNVLGLKRTSSNFDILNAFRKIIHKYGMEKLNEDQTICRLNAFEAYDVLSDPFWREMYDQFGVRAIKLGVFVNKEKDMRRNNGKQSAYFSIKQLNKFTYFYGLRSIYGSTNPYAHIISMLLNKKATINVGVKQDVEKIPIYLTLNEIFYGALKKINIPKSDGTQCITNLKIPKGLPVNSEIVHELPDGRTVIFITNDLPHKHFVRSGQDLISTYSVTIEEMMFGVQFIIRTIDNKQLRVNITQVITYVVVTKDELALSNATCNRIFRMKTPSYQKVIRGEGMPAYGENCDKRGNIVLKFKIEIPRDFSVIKKIICKTASETEGFRSLRK</sequence>
<dbReference type="Gene3D" id="2.60.260.20">
    <property type="entry name" value="Urease metallochaperone UreE, N-terminal domain"/>
    <property type="match status" value="1"/>
</dbReference>
<dbReference type="InterPro" id="IPR008971">
    <property type="entry name" value="HSP40/DnaJ_pept-bd"/>
</dbReference>
<dbReference type="PANTHER" id="PTHR24078">
    <property type="entry name" value="DNAJ HOMOLOG SUBFAMILY C MEMBER"/>
    <property type="match status" value="1"/>
</dbReference>
<dbReference type="EMBL" id="VUJU01000070">
    <property type="protein sequence ID" value="KAF0773348.1"/>
    <property type="molecule type" value="Genomic_DNA"/>
</dbReference>
<evidence type="ECO:0000259" key="2">
    <source>
        <dbReference type="PROSITE" id="PS50076"/>
    </source>
</evidence>
<dbReference type="PANTHER" id="PTHR24078:SF519">
    <property type="entry name" value="DNAJ HOMOLOG SUBFAMILY B MEMBER 13"/>
    <property type="match status" value="1"/>
</dbReference>
<feature type="domain" description="J" evidence="2">
    <location>
        <begin position="4"/>
        <end position="67"/>
    </location>
</feature>
<dbReference type="Gene3D" id="1.10.287.110">
    <property type="entry name" value="DnaJ domain"/>
    <property type="match status" value="1"/>
</dbReference>
<evidence type="ECO:0000256" key="1">
    <source>
        <dbReference type="ARBA" id="ARBA00023186"/>
    </source>
</evidence>
<dbReference type="PROSITE" id="PS50076">
    <property type="entry name" value="DNAJ_2"/>
    <property type="match status" value="1"/>
</dbReference>
<organism evidence="3 4">
    <name type="scientific">Aphis craccivora</name>
    <name type="common">Cowpea aphid</name>
    <dbReference type="NCBI Taxonomy" id="307492"/>
    <lineage>
        <taxon>Eukaryota</taxon>
        <taxon>Metazoa</taxon>
        <taxon>Ecdysozoa</taxon>
        <taxon>Arthropoda</taxon>
        <taxon>Hexapoda</taxon>
        <taxon>Insecta</taxon>
        <taxon>Pterygota</taxon>
        <taxon>Neoptera</taxon>
        <taxon>Paraneoptera</taxon>
        <taxon>Hemiptera</taxon>
        <taxon>Sternorrhyncha</taxon>
        <taxon>Aphidomorpha</taxon>
        <taxon>Aphidoidea</taxon>
        <taxon>Aphididae</taxon>
        <taxon>Aphidini</taxon>
        <taxon>Aphis</taxon>
        <taxon>Aphis</taxon>
    </lineage>
</organism>
<dbReference type="InterPro" id="IPR036869">
    <property type="entry name" value="J_dom_sf"/>
</dbReference>
<dbReference type="Proteomes" id="UP000478052">
    <property type="component" value="Unassembled WGS sequence"/>
</dbReference>
<dbReference type="InterPro" id="IPR051339">
    <property type="entry name" value="DnaJ_subfamily_B"/>
</dbReference>
<dbReference type="AlphaFoldDB" id="A0A6G0ZPC0"/>
<gene>
    <name evidence="3" type="ORF">FWK35_00000567</name>
</gene>
<accession>A0A6G0ZPC0</accession>
<reference evidence="3 4" key="1">
    <citation type="submission" date="2019-08" db="EMBL/GenBank/DDBJ databases">
        <title>Whole genome of Aphis craccivora.</title>
        <authorList>
            <person name="Voronova N.V."/>
            <person name="Shulinski R.S."/>
            <person name="Bandarenka Y.V."/>
            <person name="Zhorov D.G."/>
            <person name="Warner D."/>
        </authorList>
    </citation>
    <scope>NUCLEOTIDE SEQUENCE [LARGE SCALE GENOMIC DNA]</scope>
    <source>
        <strain evidence="3">180601</strain>
        <tissue evidence="3">Whole Body</tissue>
    </source>
</reference>
<comment type="caution">
    <text evidence="3">The sequence shown here is derived from an EMBL/GenBank/DDBJ whole genome shotgun (WGS) entry which is preliminary data.</text>
</comment>
<dbReference type="InterPro" id="IPR001623">
    <property type="entry name" value="DnaJ_domain"/>
</dbReference>
<dbReference type="SUPFAM" id="SSF49493">
    <property type="entry name" value="HSP40/DnaJ peptide-binding domain"/>
    <property type="match status" value="1"/>
</dbReference>
<dbReference type="SUPFAM" id="SSF46565">
    <property type="entry name" value="Chaperone J-domain"/>
    <property type="match status" value="1"/>
</dbReference>
<protein>
    <submittedName>
        <fullName evidence="3">DnaJ subfamily B member 4-like</fullName>
    </submittedName>
</protein>
<evidence type="ECO:0000313" key="3">
    <source>
        <dbReference type="EMBL" id="KAF0773348.1"/>
    </source>
</evidence>